<evidence type="ECO:0008006" key="4">
    <source>
        <dbReference type="Google" id="ProtNLM"/>
    </source>
</evidence>
<feature type="compositionally biased region" description="Basic and acidic residues" evidence="1">
    <location>
        <begin position="91"/>
        <end position="142"/>
    </location>
</feature>
<feature type="region of interest" description="Disordered" evidence="1">
    <location>
        <begin position="1"/>
        <end position="144"/>
    </location>
</feature>
<protein>
    <recommendedName>
        <fullName evidence="4">Allergen</fullName>
    </recommendedName>
</protein>
<reference evidence="2 3" key="1">
    <citation type="submission" date="2018-05" db="EMBL/GenBank/DDBJ databases">
        <title>Genome sequencing and assembly of the regulated plant pathogen Lachnellula willkommii and related sister species for the development of diagnostic species identification markers.</title>
        <authorList>
            <person name="Giroux E."/>
            <person name="Bilodeau G."/>
        </authorList>
    </citation>
    <scope>NUCLEOTIDE SEQUENCE [LARGE SCALE GENOMIC DNA]</scope>
    <source>
        <strain evidence="2 3">CBS 185.66</strain>
    </source>
</reference>
<feature type="compositionally biased region" description="Basic and acidic residues" evidence="1">
    <location>
        <begin position="181"/>
        <end position="191"/>
    </location>
</feature>
<dbReference type="PANTHER" id="PTHR38703:SF1">
    <property type="entry name" value="ALLERGEN"/>
    <property type="match status" value="1"/>
</dbReference>
<feature type="compositionally biased region" description="Basic and acidic residues" evidence="1">
    <location>
        <begin position="18"/>
        <end position="34"/>
    </location>
</feature>
<evidence type="ECO:0000313" key="2">
    <source>
        <dbReference type="EMBL" id="TVY22602.1"/>
    </source>
</evidence>
<dbReference type="Proteomes" id="UP000431533">
    <property type="component" value="Unassembled WGS sequence"/>
</dbReference>
<dbReference type="RefSeq" id="XP_031001390.1">
    <property type="nucleotide sequence ID" value="XM_031153533.1"/>
</dbReference>
<keyword evidence="3" id="KW-1185">Reference proteome</keyword>
<dbReference type="AlphaFoldDB" id="A0A8H8TUT0"/>
<dbReference type="OrthoDB" id="2118965at2759"/>
<proteinExistence type="predicted"/>
<organism evidence="2 3">
    <name type="scientific">Lachnellula hyalina</name>
    <dbReference type="NCBI Taxonomy" id="1316788"/>
    <lineage>
        <taxon>Eukaryota</taxon>
        <taxon>Fungi</taxon>
        <taxon>Dikarya</taxon>
        <taxon>Ascomycota</taxon>
        <taxon>Pezizomycotina</taxon>
        <taxon>Leotiomycetes</taxon>
        <taxon>Helotiales</taxon>
        <taxon>Lachnaceae</taxon>
        <taxon>Lachnellula</taxon>
    </lineage>
</organism>
<evidence type="ECO:0000313" key="3">
    <source>
        <dbReference type="Proteomes" id="UP000431533"/>
    </source>
</evidence>
<evidence type="ECO:0000256" key="1">
    <source>
        <dbReference type="SAM" id="MobiDB-lite"/>
    </source>
</evidence>
<gene>
    <name evidence="2" type="ORF">LHYA1_G008613</name>
</gene>
<dbReference type="PANTHER" id="PTHR38703">
    <property type="entry name" value="CHROMOSOME 8, WHOLE GENOME SHOTGUN SEQUENCE"/>
    <property type="match status" value="1"/>
</dbReference>
<feature type="non-terminal residue" evidence="2">
    <location>
        <position position="1"/>
    </location>
</feature>
<comment type="caution">
    <text evidence="2">The sequence shown here is derived from an EMBL/GenBank/DDBJ whole genome shotgun (WGS) entry which is preliminary data.</text>
</comment>
<sequence length="217" mass="24253">MDAASSAVNRLFAPKSPAPEKETINETSNSDREATPAVSTPGEDVDTTVSQKVAPAVEHEHIKKEHETREQTFVEKETHKDHYHTTVQPLKDSEVRPEKHDHVQETEHRSFDHDDDTAKVKAEADRAGFESTSEKKQVESTTKEPTASLMIEITLSRGFADMIQIEVIVPSVTHKKVNIKETHQEPSEHHGVTTKSAISVDDFKNKLEGEDTSKVVK</sequence>
<feature type="compositionally biased region" description="Basic and acidic residues" evidence="1">
    <location>
        <begin position="201"/>
        <end position="217"/>
    </location>
</feature>
<feature type="region of interest" description="Disordered" evidence="1">
    <location>
        <begin position="181"/>
        <end position="217"/>
    </location>
</feature>
<dbReference type="GeneID" id="41988811"/>
<feature type="compositionally biased region" description="Basic and acidic residues" evidence="1">
    <location>
        <begin position="57"/>
        <end position="84"/>
    </location>
</feature>
<dbReference type="EMBL" id="QGMH01000249">
    <property type="protein sequence ID" value="TVY22602.1"/>
    <property type="molecule type" value="Genomic_DNA"/>
</dbReference>
<accession>A0A8H8TUT0</accession>
<name>A0A8H8TUT0_9HELO</name>